<name>A0A8S5LK85_9CAUD</name>
<reference evidence="1" key="1">
    <citation type="journal article" date="2021" name="Proc. Natl. Acad. Sci. U.S.A.">
        <title>A Catalog of Tens of Thousands of Viruses from Human Metagenomes Reveals Hidden Associations with Chronic Diseases.</title>
        <authorList>
            <person name="Tisza M.J."/>
            <person name="Buck C.B."/>
        </authorList>
    </citation>
    <scope>NUCLEOTIDE SEQUENCE</scope>
    <source>
        <strain evidence="1">CtXPh6</strain>
    </source>
</reference>
<protein>
    <submittedName>
        <fullName evidence="1">Tubulin alpha-1B chain, Tubulin beta-2B, OXYGEN TRANSPORT</fullName>
    </submittedName>
</protein>
<evidence type="ECO:0000313" key="1">
    <source>
        <dbReference type="EMBL" id="DAD70255.1"/>
    </source>
</evidence>
<organism evidence="1">
    <name type="scientific">Siphoviridae sp. ctXPh6</name>
    <dbReference type="NCBI Taxonomy" id="2827578"/>
    <lineage>
        <taxon>Viruses</taxon>
        <taxon>Duplodnaviria</taxon>
        <taxon>Heunggongvirae</taxon>
        <taxon>Uroviricota</taxon>
        <taxon>Caudoviricetes</taxon>
    </lineage>
</organism>
<dbReference type="EMBL" id="BK015862">
    <property type="protein sequence ID" value="DAD70255.1"/>
    <property type="molecule type" value="Genomic_DNA"/>
</dbReference>
<sequence>MCLNNFFWIESVGREISLSVLFCKCFYFLQLLH</sequence>
<accession>A0A8S5LK85</accession>
<proteinExistence type="predicted"/>